<dbReference type="InterPro" id="IPR002797">
    <property type="entry name" value="Polysacc_synth"/>
</dbReference>
<evidence type="ECO:0000256" key="5">
    <source>
        <dbReference type="ARBA" id="ARBA00023136"/>
    </source>
</evidence>
<feature type="transmembrane region" description="Helical" evidence="6">
    <location>
        <begin position="21"/>
        <end position="41"/>
    </location>
</feature>
<evidence type="ECO:0000256" key="2">
    <source>
        <dbReference type="ARBA" id="ARBA00022475"/>
    </source>
</evidence>
<evidence type="ECO:0000313" key="8">
    <source>
        <dbReference type="Proteomes" id="UP000184532"/>
    </source>
</evidence>
<organism evidence="7 8">
    <name type="scientific">Flagellimonas flava</name>
    <dbReference type="NCBI Taxonomy" id="570519"/>
    <lineage>
        <taxon>Bacteria</taxon>
        <taxon>Pseudomonadati</taxon>
        <taxon>Bacteroidota</taxon>
        <taxon>Flavobacteriia</taxon>
        <taxon>Flavobacteriales</taxon>
        <taxon>Flavobacteriaceae</taxon>
        <taxon>Flagellimonas</taxon>
    </lineage>
</organism>
<feature type="transmembrane region" description="Helical" evidence="6">
    <location>
        <begin position="96"/>
        <end position="115"/>
    </location>
</feature>
<feature type="transmembrane region" description="Helical" evidence="6">
    <location>
        <begin position="135"/>
        <end position="156"/>
    </location>
</feature>
<evidence type="ECO:0000256" key="3">
    <source>
        <dbReference type="ARBA" id="ARBA00022692"/>
    </source>
</evidence>
<dbReference type="Pfam" id="PF01943">
    <property type="entry name" value="Polysacc_synt"/>
    <property type="match status" value="1"/>
</dbReference>
<protein>
    <submittedName>
        <fullName evidence="7">Membrane protein involved in the export of O-antigen and teichoic acid</fullName>
    </submittedName>
</protein>
<feature type="transmembrane region" description="Helical" evidence="6">
    <location>
        <begin position="404"/>
        <end position="423"/>
    </location>
</feature>
<dbReference type="GO" id="GO:0005886">
    <property type="term" value="C:plasma membrane"/>
    <property type="evidence" value="ECO:0007669"/>
    <property type="project" value="UniProtKB-SubCell"/>
</dbReference>
<comment type="subcellular location">
    <subcellularLocation>
        <location evidence="1">Cell membrane</location>
        <topology evidence="1">Multi-pass membrane protein</topology>
    </subcellularLocation>
</comment>
<feature type="transmembrane region" description="Helical" evidence="6">
    <location>
        <begin position="303"/>
        <end position="323"/>
    </location>
</feature>
<dbReference type="RefSeq" id="WP_073176971.1">
    <property type="nucleotide sequence ID" value="NZ_FQWL01000001.1"/>
</dbReference>
<evidence type="ECO:0000256" key="1">
    <source>
        <dbReference type="ARBA" id="ARBA00004651"/>
    </source>
</evidence>
<keyword evidence="4 6" id="KW-1133">Transmembrane helix</keyword>
<sequence length="432" mass="48136">MINLYDLKHRLKNSKLANDSLWAIFGNVLGKGLSLLTAILVARILGKEVYGELGIVGGTIGSILIFSNFGINFTATKYIAENNASRSELLAQIVRTCLRISTVLSGIASILLFFMSEHIAIYVLKSPSLTLPLRLLAINVLIGSLCRTQVGILAGLGKFKDLAIINAYVGIATFLSSVILTYFYNLIGALIALIVVQILNFFLNRYFIRKHIDSKSIRTEKKISLNEIIKFSVPVALQEAFYSIITYSFGLLLVRFSTYGEVGLNAAAVYWSAIILFIPGILRNVILSHLSANLDHDQKRHRILKTILLFNFCVTAMLSLIIYALSDFIVSTYGDDFLGLKDIINISVFTTIFVSMSNVYAQAYMSENKNWIMLMFRILRDGSILVISYFLIVKNNGVNGALSLATSSLWANILFLILMGVVYEFKIKRTRV</sequence>
<evidence type="ECO:0000256" key="6">
    <source>
        <dbReference type="SAM" id="Phobius"/>
    </source>
</evidence>
<dbReference type="PANTHER" id="PTHR30250">
    <property type="entry name" value="PST FAMILY PREDICTED COLANIC ACID TRANSPORTER"/>
    <property type="match status" value="1"/>
</dbReference>
<dbReference type="EMBL" id="FQWL01000001">
    <property type="protein sequence ID" value="SHG36076.1"/>
    <property type="molecule type" value="Genomic_DNA"/>
</dbReference>
<dbReference type="OrthoDB" id="1224790at2"/>
<accession>A0A1M5J628</accession>
<name>A0A1M5J628_9FLAO</name>
<feature type="transmembrane region" description="Helical" evidence="6">
    <location>
        <begin position="228"/>
        <end position="250"/>
    </location>
</feature>
<feature type="transmembrane region" description="Helical" evidence="6">
    <location>
        <begin position="190"/>
        <end position="208"/>
    </location>
</feature>
<evidence type="ECO:0000256" key="4">
    <source>
        <dbReference type="ARBA" id="ARBA00022989"/>
    </source>
</evidence>
<dbReference type="AlphaFoldDB" id="A0A1M5J628"/>
<keyword evidence="3 6" id="KW-0812">Transmembrane</keyword>
<dbReference type="InterPro" id="IPR050833">
    <property type="entry name" value="Poly_Biosynth_Transport"/>
</dbReference>
<gene>
    <name evidence="7" type="ORF">SAMN04488116_1155</name>
</gene>
<dbReference type="Proteomes" id="UP000184532">
    <property type="component" value="Unassembled WGS sequence"/>
</dbReference>
<dbReference type="STRING" id="570519.SAMN04488116_1155"/>
<feature type="transmembrane region" description="Helical" evidence="6">
    <location>
        <begin position="262"/>
        <end position="282"/>
    </location>
</feature>
<dbReference type="Pfam" id="PF13440">
    <property type="entry name" value="Polysacc_synt_3"/>
    <property type="match status" value="1"/>
</dbReference>
<evidence type="ECO:0000313" key="7">
    <source>
        <dbReference type="EMBL" id="SHG36076.1"/>
    </source>
</evidence>
<proteinExistence type="predicted"/>
<keyword evidence="8" id="KW-1185">Reference proteome</keyword>
<keyword evidence="2" id="KW-1003">Cell membrane</keyword>
<feature type="transmembrane region" description="Helical" evidence="6">
    <location>
        <begin position="53"/>
        <end position="75"/>
    </location>
</feature>
<reference evidence="8" key="1">
    <citation type="submission" date="2016-11" db="EMBL/GenBank/DDBJ databases">
        <authorList>
            <person name="Varghese N."/>
            <person name="Submissions S."/>
        </authorList>
    </citation>
    <scope>NUCLEOTIDE SEQUENCE [LARGE SCALE GENOMIC DNA]</scope>
    <source>
        <strain evidence="8">DSM 22638</strain>
    </source>
</reference>
<dbReference type="PANTHER" id="PTHR30250:SF11">
    <property type="entry name" value="O-ANTIGEN TRANSPORTER-RELATED"/>
    <property type="match status" value="1"/>
</dbReference>
<feature type="transmembrane region" description="Helical" evidence="6">
    <location>
        <begin position="343"/>
        <end position="361"/>
    </location>
</feature>
<keyword evidence="5 6" id="KW-0472">Membrane</keyword>
<feature type="transmembrane region" description="Helical" evidence="6">
    <location>
        <begin position="163"/>
        <end position="184"/>
    </location>
</feature>
<feature type="transmembrane region" description="Helical" evidence="6">
    <location>
        <begin position="373"/>
        <end position="392"/>
    </location>
</feature>